<evidence type="ECO:0000256" key="9">
    <source>
        <dbReference type="ARBA" id="ARBA00030585"/>
    </source>
</evidence>
<feature type="compositionally biased region" description="Low complexity" evidence="12">
    <location>
        <begin position="60"/>
        <end position="77"/>
    </location>
</feature>
<evidence type="ECO:0000256" key="8">
    <source>
        <dbReference type="ARBA" id="ARBA00022840"/>
    </source>
</evidence>
<feature type="compositionally biased region" description="Basic and acidic residues" evidence="12">
    <location>
        <begin position="78"/>
        <end position="91"/>
    </location>
</feature>
<protein>
    <recommendedName>
        <fullName evidence="4">Glutamate--cysteine ligase</fullName>
        <ecNumber evidence="3">6.3.2.2</ecNumber>
    </recommendedName>
    <alternativeName>
        <fullName evidence="10">Gamma-ECS</fullName>
    </alternativeName>
    <alternativeName>
        <fullName evidence="9">Gamma-glutamylcysteine synthetase</fullName>
    </alternativeName>
</protein>
<keyword evidence="11" id="KW-0862">Zinc</keyword>
<dbReference type="Proteomes" id="UP000799771">
    <property type="component" value="Unassembled WGS sequence"/>
</dbReference>
<evidence type="ECO:0000313" key="15">
    <source>
        <dbReference type="Proteomes" id="UP000799771"/>
    </source>
</evidence>
<dbReference type="Gene3D" id="3.30.590.50">
    <property type="match status" value="2"/>
</dbReference>
<keyword evidence="6" id="KW-0317">Glutathione biosynthesis</keyword>
<dbReference type="EMBL" id="ML977512">
    <property type="protein sequence ID" value="KAF2126939.1"/>
    <property type="molecule type" value="Genomic_DNA"/>
</dbReference>
<dbReference type="Gene3D" id="3.30.50.10">
    <property type="entry name" value="Erythroid Transcription Factor GATA-1, subunit A"/>
    <property type="match status" value="1"/>
</dbReference>
<feature type="compositionally biased region" description="Polar residues" evidence="12">
    <location>
        <begin position="183"/>
        <end position="194"/>
    </location>
</feature>
<dbReference type="PANTHER" id="PTHR11164">
    <property type="entry name" value="GLUTAMATE CYSTEINE LIGASE"/>
    <property type="match status" value="1"/>
</dbReference>
<dbReference type="GO" id="GO:0008270">
    <property type="term" value="F:zinc ion binding"/>
    <property type="evidence" value="ECO:0007669"/>
    <property type="project" value="UniProtKB-KW"/>
</dbReference>
<dbReference type="GeneID" id="54410194"/>
<keyword evidence="5" id="KW-0436">Ligase</keyword>
<feature type="region of interest" description="Disordered" evidence="12">
    <location>
        <begin position="421"/>
        <end position="454"/>
    </location>
</feature>
<dbReference type="SMART" id="SM00401">
    <property type="entry name" value="ZnF_GATA"/>
    <property type="match status" value="1"/>
</dbReference>
<evidence type="ECO:0000256" key="7">
    <source>
        <dbReference type="ARBA" id="ARBA00022741"/>
    </source>
</evidence>
<dbReference type="AlphaFoldDB" id="A0A6A6A4W8"/>
<evidence type="ECO:0000256" key="5">
    <source>
        <dbReference type="ARBA" id="ARBA00022598"/>
    </source>
</evidence>
<reference evidence="14" key="1">
    <citation type="journal article" date="2020" name="Stud. Mycol.">
        <title>101 Dothideomycetes genomes: a test case for predicting lifestyles and emergence of pathogens.</title>
        <authorList>
            <person name="Haridas S."/>
            <person name="Albert R."/>
            <person name="Binder M."/>
            <person name="Bloem J."/>
            <person name="Labutti K."/>
            <person name="Salamov A."/>
            <person name="Andreopoulos B."/>
            <person name="Baker S."/>
            <person name="Barry K."/>
            <person name="Bills G."/>
            <person name="Bluhm B."/>
            <person name="Cannon C."/>
            <person name="Castanera R."/>
            <person name="Culley D."/>
            <person name="Daum C."/>
            <person name="Ezra D."/>
            <person name="Gonzalez J."/>
            <person name="Henrissat B."/>
            <person name="Kuo A."/>
            <person name="Liang C."/>
            <person name="Lipzen A."/>
            <person name="Lutzoni F."/>
            <person name="Magnuson J."/>
            <person name="Mondo S."/>
            <person name="Nolan M."/>
            <person name="Ohm R."/>
            <person name="Pangilinan J."/>
            <person name="Park H.-J."/>
            <person name="Ramirez L."/>
            <person name="Alfaro M."/>
            <person name="Sun H."/>
            <person name="Tritt A."/>
            <person name="Yoshinaga Y."/>
            <person name="Zwiers L.-H."/>
            <person name="Turgeon B."/>
            <person name="Goodwin S."/>
            <person name="Spatafora J."/>
            <person name="Crous P."/>
            <person name="Grigoriev I."/>
        </authorList>
    </citation>
    <scope>NUCLEOTIDE SEQUENCE</scope>
    <source>
        <strain evidence="14">CBS 119687</strain>
    </source>
</reference>
<keyword evidence="15" id="KW-1185">Reference proteome</keyword>
<evidence type="ECO:0000256" key="2">
    <source>
        <dbReference type="ARBA" id="ARBA00008100"/>
    </source>
</evidence>
<organism evidence="14 15">
    <name type="scientific">Dothidotthia symphoricarpi CBS 119687</name>
    <dbReference type="NCBI Taxonomy" id="1392245"/>
    <lineage>
        <taxon>Eukaryota</taxon>
        <taxon>Fungi</taxon>
        <taxon>Dikarya</taxon>
        <taxon>Ascomycota</taxon>
        <taxon>Pezizomycotina</taxon>
        <taxon>Dothideomycetes</taxon>
        <taxon>Pleosporomycetidae</taxon>
        <taxon>Pleosporales</taxon>
        <taxon>Dothidotthiaceae</taxon>
        <taxon>Dothidotthia</taxon>
    </lineage>
</organism>
<dbReference type="Pfam" id="PF03074">
    <property type="entry name" value="GCS"/>
    <property type="match status" value="1"/>
</dbReference>
<dbReference type="GO" id="GO:0006355">
    <property type="term" value="P:regulation of DNA-templated transcription"/>
    <property type="evidence" value="ECO:0007669"/>
    <property type="project" value="InterPro"/>
</dbReference>
<dbReference type="GO" id="GO:0006750">
    <property type="term" value="P:glutathione biosynthetic process"/>
    <property type="evidence" value="ECO:0007669"/>
    <property type="project" value="UniProtKB-UniPathway"/>
</dbReference>
<evidence type="ECO:0000256" key="1">
    <source>
        <dbReference type="ARBA" id="ARBA00005006"/>
    </source>
</evidence>
<evidence type="ECO:0000256" key="4">
    <source>
        <dbReference type="ARBA" id="ARBA00014618"/>
    </source>
</evidence>
<gene>
    <name evidence="14" type="ORF">P153DRAFT_377859</name>
</gene>
<feature type="compositionally biased region" description="Low complexity" evidence="12">
    <location>
        <begin position="110"/>
        <end position="126"/>
    </location>
</feature>
<keyword evidence="11" id="KW-0863">Zinc-finger</keyword>
<name>A0A6A6A4W8_9PLEO</name>
<dbReference type="InterPro" id="IPR013088">
    <property type="entry name" value="Znf_NHR/GATA"/>
</dbReference>
<accession>A0A6A6A4W8</accession>
<dbReference type="InterPro" id="IPR004308">
    <property type="entry name" value="GCS"/>
</dbReference>
<comment type="pathway">
    <text evidence="1">Sulfur metabolism; glutathione biosynthesis; glutathione from L-cysteine and L-glutamate: step 1/2.</text>
</comment>
<dbReference type="GO" id="GO:0043565">
    <property type="term" value="F:sequence-specific DNA binding"/>
    <property type="evidence" value="ECO:0007669"/>
    <property type="project" value="InterPro"/>
</dbReference>
<dbReference type="FunFam" id="3.30.590.50:FF:000001">
    <property type="entry name" value="Glutamate-cysteine ligase Gcs1"/>
    <property type="match status" value="1"/>
</dbReference>
<dbReference type="GO" id="GO:0017109">
    <property type="term" value="C:glutamate-cysteine ligase complex"/>
    <property type="evidence" value="ECO:0007669"/>
    <property type="project" value="TreeGrafter"/>
</dbReference>
<dbReference type="FunFam" id="3.30.590.50:FF:000004">
    <property type="entry name" value="Glutamate-cysteine ligase Gcs1"/>
    <property type="match status" value="1"/>
</dbReference>
<keyword evidence="11" id="KW-0479">Metal-binding</keyword>
<dbReference type="EC" id="6.3.2.2" evidence="3"/>
<dbReference type="Gene3D" id="1.10.8.960">
    <property type="match status" value="1"/>
</dbReference>
<keyword evidence="8" id="KW-0067">ATP-binding</keyword>
<dbReference type="SUPFAM" id="SSF55931">
    <property type="entry name" value="Glutamine synthetase/guanido kinase"/>
    <property type="match status" value="1"/>
</dbReference>
<dbReference type="RefSeq" id="XP_033521331.1">
    <property type="nucleotide sequence ID" value="XM_033669762.1"/>
</dbReference>
<evidence type="ECO:0000256" key="6">
    <source>
        <dbReference type="ARBA" id="ARBA00022684"/>
    </source>
</evidence>
<evidence type="ECO:0000313" key="14">
    <source>
        <dbReference type="EMBL" id="KAF2126939.1"/>
    </source>
</evidence>
<dbReference type="FunFam" id="1.10.8.960:FF:000002">
    <property type="entry name" value="Glutamate-cysteine ligase Gcs1"/>
    <property type="match status" value="1"/>
</dbReference>
<dbReference type="PANTHER" id="PTHR11164:SF0">
    <property type="entry name" value="GLUTAMATE--CYSTEINE LIGASE CATALYTIC SUBUNIT"/>
    <property type="match status" value="1"/>
</dbReference>
<evidence type="ECO:0000256" key="3">
    <source>
        <dbReference type="ARBA" id="ARBA00012220"/>
    </source>
</evidence>
<sequence length="1173" mass="131464">METLEASSRPSMGLPSISHLNSEKAKREESYYQRKHPVSAMDSPLHPFAAMSHLHNNHQSSPASAIPASLAGLLSPPESRRTSGDDKEPHRSAALQSLPSIHEALGSEQPLSYASAPPSSAPVAAPQHYLPPSVTTPPSDQGTRRYPPDLHSNPGPSNPFSHPRSPFVGTSAQQHPPPPPPQSQIDPLSRQSFSEPRPPYSAPQQTPKLPSLYPIKTAQSPTLSTAQSNTPYSSYPPPPSSVYEAPAPQSARSMNHQYSYPQYPSNAPPPSGPNSVYPPAASTYSAPSRYPPAPWHDNSEVARLEEKKINHTSLAPYGDSVKRHLESFDIEASLNEIADGAGHIAEFSKVYRQRAHENQRIGMTLQSMPRLEEVDDMLKQNERVQMSLQRIRDVVHNHHQVSIVETPQDSRYRQMNGYDHETSSNYGDDTKGVGGFAAGDNKSRKRGRAAPPGRCHSCNRAETPEWRRGPDGARTLCNACGLHYAKLTRKMGGKPAMTAASNLHIYQSYGLRLLICIQSAIGTPLDWPEAKKVADHVREWGIEQLLAIWRNAKGKERDALLWGDEVEYLVVCYDQDSRKVRLSLRQADILTALATDEKLIQQGGGVPDLQTGDARGKVNPAPVFHPEFGRFMLEATPGKPWGIGFKDLLDVEPNMKWRRKLAKEHMEPNEFPITLTTFPRLGSPDCLMPNYPASGPKLRSQYVPDEIANPHIRFPTLAANIRWRRGKKVEVNVPVFRDEKTSWPWKDPTVNYDLHQWPEDDDVRNGAAKDNYIHMDAMAFGMGSCCLQITFQAKNIEEGRKMYDQLSPLGPILLALTAATPVYKGFLADTDVRWNQISKAVDDRTPEELGEKPLKNDRWRLPKSRYASNSTYISQDPRLRPEYLDPDLIVDNDIKQRLIEGGMDDRLATHFAHLFIRDPIVVFAEDLEELDLTKADHFENLQSTNWQHMRFKPPPPGLDIGWRVEFRPMEIQITDFENAAFSIFIVLITRAILSFNLNFYIPITLVSENMETAHIRDAVSTQKFWFRKNPFSSSKTGTSTPATADSRPATPLGAVEDEYEQMTINEIINGQQSTEGGFPGLIPLVESYLNSMNVDVETRCDIATYLALIRKRADGTYWTAAKWIRHFVQTHPAYKKDSVVSDEITFDLVKAAERITREEGRDGFGAEMLGKRR</sequence>
<dbReference type="OrthoDB" id="7939818at2759"/>
<evidence type="ECO:0000256" key="11">
    <source>
        <dbReference type="PROSITE-ProRule" id="PRU00094"/>
    </source>
</evidence>
<dbReference type="InterPro" id="IPR014746">
    <property type="entry name" value="Gln_synth/guanido_kin_cat_dom"/>
</dbReference>
<dbReference type="CDD" id="cd00202">
    <property type="entry name" value="ZnF_GATA"/>
    <property type="match status" value="1"/>
</dbReference>
<evidence type="ECO:0000259" key="13">
    <source>
        <dbReference type="PROSITE" id="PS50114"/>
    </source>
</evidence>
<dbReference type="SUPFAM" id="SSF57716">
    <property type="entry name" value="Glucocorticoid receptor-like (DNA-binding domain)"/>
    <property type="match status" value="1"/>
</dbReference>
<dbReference type="InterPro" id="IPR000679">
    <property type="entry name" value="Znf_GATA"/>
</dbReference>
<keyword evidence="7" id="KW-0547">Nucleotide-binding</keyword>
<feature type="region of interest" description="Disordered" evidence="12">
    <location>
        <begin position="1"/>
        <end position="293"/>
    </location>
</feature>
<proteinExistence type="inferred from homology"/>
<feature type="compositionally biased region" description="Polar residues" evidence="12">
    <location>
        <begin position="217"/>
        <end position="230"/>
    </location>
</feature>
<comment type="similarity">
    <text evidence="2">Belongs to the glutamate--cysteine ligase type 3 family.</text>
</comment>
<evidence type="ECO:0000256" key="10">
    <source>
        <dbReference type="ARBA" id="ARBA00032122"/>
    </source>
</evidence>
<dbReference type="UniPathway" id="UPA00142">
    <property type="reaction ID" value="UER00209"/>
</dbReference>
<feature type="compositionally biased region" description="Basic and acidic residues" evidence="12">
    <location>
        <begin position="21"/>
        <end position="32"/>
    </location>
</feature>
<feature type="compositionally biased region" description="Polar residues" evidence="12">
    <location>
        <begin position="1"/>
        <end position="10"/>
    </location>
</feature>
<feature type="domain" description="GATA-type" evidence="13">
    <location>
        <begin position="454"/>
        <end position="484"/>
    </location>
</feature>
<dbReference type="GO" id="GO:0005524">
    <property type="term" value="F:ATP binding"/>
    <property type="evidence" value="ECO:0007669"/>
    <property type="project" value="UniProtKB-KW"/>
</dbReference>
<dbReference type="PROSITE" id="PS00344">
    <property type="entry name" value="GATA_ZN_FINGER_1"/>
    <property type="match status" value="1"/>
</dbReference>
<dbReference type="GO" id="GO:0004357">
    <property type="term" value="F:glutamate-cysteine ligase activity"/>
    <property type="evidence" value="ECO:0007669"/>
    <property type="project" value="UniProtKB-EC"/>
</dbReference>
<evidence type="ECO:0000256" key="12">
    <source>
        <dbReference type="SAM" id="MobiDB-lite"/>
    </source>
</evidence>
<dbReference type="Pfam" id="PF00320">
    <property type="entry name" value="GATA"/>
    <property type="match status" value="1"/>
</dbReference>
<dbReference type="PROSITE" id="PS50114">
    <property type="entry name" value="GATA_ZN_FINGER_2"/>
    <property type="match status" value="1"/>
</dbReference>